<feature type="compositionally biased region" description="Pro residues" evidence="1">
    <location>
        <begin position="377"/>
        <end position="391"/>
    </location>
</feature>
<feature type="compositionally biased region" description="Polar residues" evidence="1">
    <location>
        <begin position="145"/>
        <end position="176"/>
    </location>
</feature>
<dbReference type="EMBL" id="JASJQH010006980">
    <property type="protein sequence ID" value="KAK9721387.1"/>
    <property type="molecule type" value="Genomic_DNA"/>
</dbReference>
<feature type="region of interest" description="Disordered" evidence="1">
    <location>
        <begin position="1"/>
        <end position="232"/>
    </location>
</feature>
<evidence type="ECO:0000313" key="3">
    <source>
        <dbReference type="Proteomes" id="UP001479436"/>
    </source>
</evidence>
<dbReference type="Proteomes" id="UP001479436">
    <property type="component" value="Unassembled WGS sequence"/>
</dbReference>
<feature type="compositionally biased region" description="Polar residues" evidence="1">
    <location>
        <begin position="279"/>
        <end position="301"/>
    </location>
</feature>
<organism evidence="2 3">
    <name type="scientific">Basidiobolus ranarum</name>
    <dbReference type="NCBI Taxonomy" id="34480"/>
    <lineage>
        <taxon>Eukaryota</taxon>
        <taxon>Fungi</taxon>
        <taxon>Fungi incertae sedis</taxon>
        <taxon>Zoopagomycota</taxon>
        <taxon>Entomophthoromycotina</taxon>
        <taxon>Basidiobolomycetes</taxon>
        <taxon>Basidiobolales</taxon>
        <taxon>Basidiobolaceae</taxon>
        <taxon>Basidiobolus</taxon>
    </lineage>
</organism>
<feature type="compositionally biased region" description="Low complexity" evidence="1">
    <location>
        <begin position="303"/>
        <end position="315"/>
    </location>
</feature>
<gene>
    <name evidence="2" type="ORF">K7432_003418</name>
</gene>
<reference evidence="2 3" key="1">
    <citation type="submission" date="2023-04" db="EMBL/GenBank/DDBJ databases">
        <title>Genome of Basidiobolus ranarum AG-B5.</title>
        <authorList>
            <person name="Stajich J.E."/>
            <person name="Carter-House D."/>
            <person name="Gryganskyi A."/>
        </authorList>
    </citation>
    <scope>NUCLEOTIDE SEQUENCE [LARGE SCALE GENOMIC DNA]</scope>
    <source>
        <strain evidence="2 3">AG-B5</strain>
    </source>
</reference>
<sequence>MSKDVSDKNGSQWASTEMQTSNCSDSEVPLGHSNLHISPQSQSTARSEYQTASMLSQKEPQSLPISPHSMKNGTPPIPPSSSSPSLFPPIRDTRSESPHIRLTSSPHNPASPSPAQRPNPPSSHDFTLPPIYEQHPHLPPISMGSMPSNISDPMSYQPSHGYSNPSMNGPVSQPNHQPIRYSPNPQPSSTEYYNSGTPNQHPVHQSPSPRTLPSGEVQGSSGSNITKEDLEAHRMELQREVSHLSILLSKTTAMLAGLDQAVTSKEPSRPDIRAGIPSREQTTSGPPSYWDGSSNGYQPMQQPNPNYRNHYYPPNGGAGYAPTYHNVDEYSKRESSRYPEGLMQSQYYPPQYQNMQPPQQPHYDPRSQPPYHYGNPQLPPLYPSPPPPPPSSDGVNQPSQTIRY</sequence>
<feature type="compositionally biased region" description="Low complexity" evidence="1">
    <location>
        <begin position="344"/>
        <end position="357"/>
    </location>
</feature>
<evidence type="ECO:0000256" key="1">
    <source>
        <dbReference type="SAM" id="MobiDB-lite"/>
    </source>
</evidence>
<accession>A0ABR2W674</accession>
<feature type="compositionally biased region" description="Polar residues" evidence="1">
    <location>
        <begin position="187"/>
        <end position="225"/>
    </location>
</feature>
<feature type="compositionally biased region" description="Polar residues" evidence="1">
    <location>
        <begin position="8"/>
        <end position="25"/>
    </location>
</feature>
<proteinExistence type="predicted"/>
<feature type="compositionally biased region" description="Basic and acidic residues" evidence="1">
    <location>
        <begin position="326"/>
        <end position="337"/>
    </location>
</feature>
<feature type="compositionally biased region" description="Pro residues" evidence="1">
    <location>
        <begin position="109"/>
        <end position="121"/>
    </location>
</feature>
<keyword evidence="3" id="KW-1185">Reference proteome</keyword>
<feature type="compositionally biased region" description="Polar residues" evidence="1">
    <location>
        <begin position="35"/>
        <end position="72"/>
    </location>
</feature>
<name>A0ABR2W674_9FUNG</name>
<feature type="region of interest" description="Disordered" evidence="1">
    <location>
        <begin position="260"/>
        <end position="404"/>
    </location>
</feature>
<feature type="compositionally biased region" description="Polar residues" evidence="1">
    <location>
        <begin position="393"/>
        <end position="404"/>
    </location>
</feature>
<evidence type="ECO:0000313" key="2">
    <source>
        <dbReference type="EMBL" id="KAK9721387.1"/>
    </source>
</evidence>
<protein>
    <submittedName>
        <fullName evidence="2">Uncharacterized protein</fullName>
    </submittedName>
</protein>
<comment type="caution">
    <text evidence="2">The sequence shown here is derived from an EMBL/GenBank/DDBJ whole genome shotgun (WGS) entry which is preliminary data.</text>
</comment>